<dbReference type="InterPro" id="IPR011598">
    <property type="entry name" value="bHLH_dom"/>
</dbReference>
<reference evidence="8 9" key="1">
    <citation type="submission" date="2022-03" db="EMBL/GenBank/DDBJ databases">
        <authorList>
            <person name="Macdonald S."/>
            <person name="Ahmed S."/>
            <person name="Newling K."/>
        </authorList>
    </citation>
    <scope>NUCLEOTIDE SEQUENCE [LARGE SCALE GENOMIC DNA]</scope>
</reference>
<evidence type="ECO:0000256" key="4">
    <source>
        <dbReference type="ARBA" id="ARBA00023163"/>
    </source>
</evidence>
<keyword evidence="5" id="KW-0539">Nucleus</keyword>
<evidence type="ECO:0000259" key="7">
    <source>
        <dbReference type="PROSITE" id="PS50888"/>
    </source>
</evidence>
<keyword evidence="3" id="KW-0238">DNA-binding</keyword>
<gene>
    <name evidence="8" type="ORF">ERUC_LOCUS23768</name>
</gene>
<evidence type="ECO:0000256" key="1">
    <source>
        <dbReference type="ARBA" id="ARBA00004123"/>
    </source>
</evidence>
<evidence type="ECO:0000256" key="2">
    <source>
        <dbReference type="ARBA" id="ARBA00023015"/>
    </source>
</evidence>
<dbReference type="PANTHER" id="PTHR16223">
    <property type="entry name" value="TRANSCRIPTION FACTOR BHLH83-RELATED"/>
    <property type="match status" value="1"/>
</dbReference>
<dbReference type="InterPro" id="IPR045843">
    <property type="entry name" value="IND-like"/>
</dbReference>
<dbReference type="SUPFAM" id="SSF47459">
    <property type="entry name" value="HLH, helix-loop-helix DNA-binding domain"/>
    <property type="match status" value="1"/>
</dbReference>
<keyword evidence="4" id="KW-0804">Transcription</keyword>
<evidence type="ECO:0000256" key="6">
    <source>
        <dbReference type="SAM" id="MobiDB-lite"/>
    </source>
</evidence>
<feature type="region of interest" description="Disordered" evidence="6">
    <location>
        <begin position="156"/>
        <end position="179"/>
    </location>
</feature>
<dbReference type="GO" id="GO:0005634">
    <property type="term" value="C:nucleus"/>
    <property type="evidence" value="ECO:0007669"/>
    <property type="project" value="UniProtKB-SubCell"/>
</dbReference>
<dbReference type="GO" id="GO:0003677">
    <property type="term" value="F:DNA binding"/>
    <property type="evidence" value="ECO:0007669"/>
    <property type="project" value="UniProtKB-KW"/>
</dbReference>
<keyword evidence="9" id="KW-1185">Reference proteome</keyword>
<dbReference type="EMBL" id="CAKOAT010240709">
    <property type="protein sequence ID" value="CAH8358012.1"/>
    <property type="molecule type" value="Genomic_DNA"/>
</dbReference>
<proteinExistence type="predicted"/>
<sequence>MSSMDCLSHFFDWDQPIQLQECFIPNVDTTIPKSDSFFFQTQPQMQYHQPLFQEEAPSQTLLELTDLDYFCDQFLPPQETYLPCPKTETHDLDFFLSAPKLQKLAVDSSYHCNPHNHLPNPNPNFLNYYDELDLAPEAFIFPEFQVPDIPLEFKVGRGDEDGSHGTKKPKLSSQSIAARERRRRIADKTHELTKLIPGGQKLNTAEMFQAAAKYVKFLQSQVGILQMMQTRKKTHISDVEIETQVLLGSQEIQEKLSTHEVCLVPCGMVRDLSSEESIWRNPMITGEINKLLSADLSN</sequence>
<dbReference type="Pfam" id="PF00010">
    <property type="entry name" value="HLH"/>
    <property type="match status" value="1"/>
</dbReference>
<dbReference type="Gene3D" id="4.10.280.10">
    <property type="entry name" value="Helix-loop-helix DNA-binding domain"/>
    <property type="match status" value="1"/>
</dbReference>
<evidence type="ECO:0000256" key="3">
    <source>
        <dbReference type="ARBA" id="ARBA00023125"/>
    </source>
</evidence>
<dbReference type="Proteomes" id="UP001642260">
    <property type="component" value="Unassembled WGS sequence"/>
</dbReference>
<dbReference type="InterPro" id="IPR036638">
    <property type="entry name" value="HLH_DNA-bd_sf"/>
</dbReference>
<keyword evidence="2" id="KW-0805">Transcription regulation</keyword>
<feature type="domain" description="BHLH" evidence="7">
    <location>
        <begin position="169"/>
        <end position="218"/>
    </location>
</feature>
<dbReference type="SMART" id="SM00353">
    <property type="entry name" value="HLH"/>
    <property type="match status" value="1"/>
</dbReference>
<name>A0ABC8KKK5_ERUVS</name>
<accession>A0ABC8KKK5</accession>
<dbReference type="InterPro" id="IPR045239">
    <property type="entry name" value="bHLH95_bHLH"/>
</dbReference>
<dbReference type="AlphaFoldDB" id="A0ABC8KKK5"/>
<dbReference type="PROSITE" id="PS50888">
    <property type="entry name" value="BHLH"/>
    <property type="match status" value="1"/>
</dbReference>
<comment type="caution">
    <text evidence="8">The sequence shown here is derived from an EMBL/GenBank/DDBJ whole genome shotgun (WGS) entry which is preliminary data.</text>
</comment>
<evidence type="ECO:0000256" key="5">
    <source>
        <dbReference type="ARBA" id="ARBA00023242"/>
    </source>
</evidence>
<protein>
    <recommendedName>
        <fullName evidence="7">BHLH domain-containing protein</fullName>
    </recommendedName>
</protein>
<organism evidence="8 9">
    <name type="scientific">Eruca vesicaria subsp. sativa</name>
    <name type="common">Garden rocket</name>
    <name type="synonym">Eruca sativa</name>
    <dbReference type="NCBI Taxonomy" id="29727"/>
    <lineage>
        <taxon>Eukaryota</taxon>
        <taxon>Viridiplantae</taxon>
        <taxon>Streptophyta</taxon>
        <taxon>Embryophyta</taxon>
        <taxon>Tracheophyta</taxon>
        <taxon>Spermatophyta</taxon>
        <taxon>Magnoliopsida</taxon>
        <taxon>eudicotyledons</taxon>
        <taxon>Gunneridae</taxon>
        <taxon>Pentapetalae</taxon>
        <taxon>rosids</taxon>
        <taxon>malvids</taxon>
        <taxon>Brassicales</taxon>
        <taxon>Brassicaceae</taxon>
        <taxon>Brassiceae</taxon>
        <taxon>Eruca</taxon>
    </lineage>
</organism>
<comment type="subcellular location">
    <subcellularLocation>
        <location evidence="1">Nucleus</location>
    </subcellularLocation>
</comment>
<dbReference type="CDD" id="cd11393">
    <property type="entry name" value="bHLH_AtbHLH_like"/>
    <property type="match status" value="1"/>
</dbReference>
<evidence type="ECO:0000313" key="9">
    <source>
        <dbReference type="Proteomes" id="UP001642260"/>
    </source>
</evidence>
<dbReference type="PANTHER" id="PTHR16223:SF49">
    <property type="entry name" value="TRANSCRIPTION FACTOR BHLH52-RELATED"/>
    <property type="match status" value="1"/>
</dbReference>
<evidence type="ECO:0000313" key="8">
    <source>
        <dbReference type="EMBL" id="CAH8358012.1"/>
    </source>
</evidence>